<keyword evidence="16" id="KW-1185">Reference proteome</keyword>
<gene>
    <name evidence="15" type="ORF">OGATHE_001523</name>
</gene>
<comment type="caution">
    <text evidence="15">The sequence shown here is derived from an EMBL/GenBank/DDBJ whole genome shotgun (WGS) entry which is preliminary data.</text>
</comment>
<keyword evidence="6" id="KW-0256">Endoplasmic reticulum</keyword>
<evidence type="ECO:0000256" key="13">
    <source>
        <dbReference type="SAM" id="Phobius"/>
    </source>
</evidence>
<dbReference type="PANTHER" id="PTHR19359">
    <property type="entry name" value="CYTOCHROME B5"/>
    <property type="match status" value="1"/>
</dbReference>
<evidence type="ECO:0000313" key="16">
    <source>
        <dbReference type="Proteomes" id="UP000788993"/>
    </source>
</evidence>
<keyword evidence="13" id="KW-1133">Transmembrane helix</keyword>
<protein>
    <recommendedName>
        <fullName evidence="14">Cytochrome b5 heme-binding domain-containing protein</fullName>
    </recommendedName>
</protein>
<keyword evidence="7" id="KW-0492">Microsome</keyword>
<dbReference type="PRINTS" id="PR00363">
    <property type="entry name" value="CYTOCHROMEB5"/>
</dbReference>
<evidence type="ECO:0000313" key="15">
    <source>
        <dbReference type="EMBL" id="KAH3675184.1"/>
    </source>
</evidence>
<dbReference type="SMART" id="SM01117">
    <property type="entry name" value="Cyt-b5"/>
    <property type="match status" value="1"/>
</dbReference>
<evidence type="ECO:0000256" key="8">
    <source>
        <dbReference type="ARBA" id="ARBA00022982"/>
    </source>
</evidence>
<keyword evidence="10 13" id="KW-0472">Membrane</keyword>
<keyword evidence="4 13" id="KW-0812">Transmembrane</keyword>
<comment type="subcellular location">
    <subcellularLocation>
        <location evidence="1">Endoplasmic reticulum membrane</location>
        <topology evidence="1">Single-pass membrane protein</topology>
        <orientation evidence="1">Cytoplasmic side</orientation>
    </subcellularLocation>
    <subcellularLocation>
        <location evidence="11">Microsome membrane</location>
        <topology evidence="11">Single-pass membrane protein</topology>
        <orientation evidence="11">Cytoplasmic side</orientation>
    </subcellularLocation>
</comment>
<dbReference type="EMBL" id="JAEUBD010000382">
    <property type="protein sequence ID" value="KAH3675184.1"/>
    <property type="molecule type" value="Genomic_DNA"/>
</dbReference>
<feature type="transmembrane region" description="Helical" evidence="13">
    <location>
        <begin position="125"/>
        <end position="144"/>
    </location>
</feature>
<dbReference type="GO" id="GO:0046872">
    <property type="term" value="F:metal ion binding"/>
    <property type="evidence" value="ECO:0007669"/>
    <property type="project" value="UniProtKB-KW"/>
</dbReference>
<dbReference type="InterPro" id="IPR036400">
    <property type="entry name" value="Cyt_B5-like_heme/steroid_sf"/>
</dbReference>
<dbReference type="Pfam" id="PF00173">
    <property type="entry name" value="Cyt-b5"/>
    <property type="match status" value="1"/>
</dbReference>
<evidence type="ECO:0000256" key="4">
    <source>
        <dbReference type="ARBA" id="ARBA00022692"/>
    </source>
</evidence>
<evidence type="ECO:0000256" key="10">
    <source>
        <dbReference type="ARBA" id="ARBA00023136"/>
    </source>
</evidence>
<dbReference type="InterPro" id="IPR050668">
    <property type="entry name" value="Cytochrome_b5"/>
</dbReference>
<dbReference type="PANTHER" id="PTHR19359:SF150">
    <property type="entry name" value="CYTOCHROME B5"/>
    <property type="match status" value="1"/>
</dbReference>
<evidence type="ECO:0000256" key="7">
    <source>
        <dbReference type="ARBA" id="ARBA00022848"/>
    </source>
</evidence>
<dbReference type="SUPFAM" id="SSF55856">
    <property type="entry name" value="Cytochrome b5-like heme/steroid binding domain"/>
    <property type="match status" value="1"/>
</dbReference>
<keyword evidence="5" id="KW-0479">Metal-binding</keyword>
<evidence type="ECO:0000259" key="14">
    <source>
        <dbReference type="PROSITE" id="PS50255"/>
    </source>
</evidence>
<accession>A0A9P8TDV6</accession>
<evidence type="ECO:0000256" key="1">
    <source>
        <dbReference type="ARBA" id="ARBA00004131"/>
    </source>
</evidence>
<dbReference type="AlphaFoldDB" id="A0A9P8TDV6"/>
<dbReference type="GO" id="GO:0020037">
    <property type="term" value="F:heme binding"/>
    <property type="evidence" value="ECO:0007669"/>
    <property type="project" value="TreeGrafter"/>
</dbReference>
<evidence type="ECO:0000256" key="2">
    <source>
        <dbReference type="ARBA" id="ARBA00022448"/>
    </source>
</evidence>
<evidence type="ECO:0000256" key="6">
    <source>
        <dbReference type="ARBA" id="ARBA00022824"/>
    </source>
</evidence>
<feature type="domain" description="Cytochrome b5 heme-binding" evidence="14">
    <location>
        <begin position="6"/>
        <end position="82"/>
    </location>
</feature>
<evidence type="ECO:0000256" key="9">
    <source>
        <dbReference type="ARBA" id="ARBA00023004"/>
    </source>
</evidence>
<keyword evidence="9" id="KW-0408">Iron</keyword>
<comment type="similarity">
    <text evidence="12">Belongs to the cytochrome b5 family.</text>
</comment>
<organism evidence="15 16">
    <name type="scientific">Ogataea polymorpha</name>
    <dbReference type="NCBI Taxonomy" id="460523"/>
    <lineage>
        <taxon>Eukaryota</taxon>
        <taxon>Fungi</taxon>
        <taxon>Dikarya</taxon>
        <taxon>Ascomycota</taxon>
        <taxon>Saccharomycotina</taxon>
        <taxon>Pichiomycetes</taxon>
        <taxon>Pichiales</taxon>
        <taxon>Pichiaceae</taxon>
        <taxon>Ogataea</taxon>
    </lineage>
</organism>
<dbReference type="Gene3D" id="3.10.120.10">
    <property type="entry name" value="Cytochrome b5-like heme/steroid binding domain"/>
    <property type="match status" value="1"/>
</dbReference>
<sequence length="153" mass="17551">MSTGSRRVFTAEEVAAHVSPDDLWMVINGKVYDVTSLIEQHPGGSEVLFDCAGVDATIPFYDVSHSENAFEMLSPCFKGYLKRDDSIELGVSTKKKSNKYYRTFQKIREVQQQSQQDNQAQRNNSFIFILSLMAFSGLGMFIYLQRKKWSEWI</sequence>
<reference evidence="15" key="1">
    <citation type="journal article" date="2021" name="Open Biol.">
        <title>Shared evolutionary footprints suggest mitochondrial oxidative damage underlies multiple complex I losses in fungi.</title>
        <authorList>
            <person name="Schikora-Tamarit M.A."/>
            <person name="Marcet-Houben M."/>
            <person name="Nosek J."/>
            <person name="Gabaldon T."/>
        </authorList>
    </citation>
    <scope>NUCLEOTIDE SEQUENCE</scope>
    <source>
        <strain evidence="15">NCAIM Y.01608</strain>
    </source>
</reference>
<evidence type="ECO:0000256" key="11">
    <source>
        <dbReference type="ARBA" id="ARBA00037877"/>
    </source>
</evidence>
<evidence type="ECO:0000256" key="5">
    <source>
        <dbReference type="ARBA" id="ARBA00022723"/>
    </source>
</evidence>
<keyword evidence="2" id="KW-0813">Transport</keyword>
<dbReference type="InterPro" id="IPR001199">
    <property type="entry name" value="Cyt_B5-like_heme/steroid-bd"/>
</dbReference>
<dbReference type="PROSITE" id="PS50255">
    <property type="entry name" value="CYTOCHROME_B5_2"/>
    <property type="match status" value="1"/>
</dbReference>
<dbReference type="GO" id="GO:0005789">
    <property type="term" value="C:endoplasmic reticulum membrane"/>
    <property type="evidence" value="ECO:0007669"/>
    <property type="project" value="UniProtKB-SubCell"/>
</dbReference>
<proteinExistence type="inferred from homology"/>
<name>A0A9P8TDV6_9ASCO</name>
<evidence type="ECO:0000256" key="3">
    <source>
        <dbReference type="ARBA" id="ARBA00022617"/>
    </source>
</evidence>
<keyword evidence="3" id="KW-0349">Heme</keyword>
<evidence type="ECO:0000256" key="12">
    <source>
        <dbReference type="ARBA" id="ARBA00038168"/>
    </source>
</evidence>
<dbReference type="Proteomes" id="UP000788993">
    <property type="component" value="Unassembled WGS sequence"/>
</dbReference>
<keyword evidence="8" id="KW-0249">Electron transport</keyword>
<reference evidence="15" key="2">
    <citation type="submission" date="2021-01" db="EMBL/GenBank/DDBJ databases">
        <authorList>
            <person name="Schikora-Tamarit M.A."/>
        </authorList>
    </citation>
    <scope>NUCLEOTIDE SEQUENCE</scope>
    <source>
        <strain evidence="15">NCAIM Y.01608</strain>
    </source>
</reference>